<dbReference type="GO" id="GO:0006353">
    <property type="term" value="P:DNA-templated transcription termination"/>
    <property type="evidence" value="ECO:0007669"/>
    <property type="project" value="UniProtKB-KW"/>
</dbReference>
<dbReference type="Gene3D" id="3.30.300.20">
    <property type="match status" value="2"/>
</dbReference>
<reference evidence="8 9" key="1">
    <citation type="journal article" date="2017" name="Lancet Infect. Dis.">
        <title>Global outbreak of severe Mycobacterium chimaera disease after cardiac surgery: a molecular epidemiological study.</title>
        <authorList>
            <person name="van Ingen J."/>
            <person name="Kohl T."/>
            <person name="Kranzer K."/>
            <person name="Hasse B."/>
            <person name="Keller P."/>
            <person name="Szafranska A."/>
            <person name="Hillemann D."/>
            <person name="Chand M."/>
            <person name="Schreiber P."/>
            <person name="Sommerstein R."/>
            <person name="Berger C."/>
            <person name="Genoni M."/>
            <person name="Ruegg C."/>
            <person name="Troillet N."/>
            <person name="Widmer A.F."/>
            <person name="Becker S.L."/>
            <person name="Herrmann M."/>
            <person name="Eckmanns T."/>
            <person name="Haller S."/>
            <person name="Hoeller C."/>
            <person name="Debast S.B."/>
            <person name="Wolfhagen M.J."/>
            <person name="Hopman J."/>
            <person name="Kluytmans J."/>
            <person name="Langelaar M."/>
            <person name="Notermans D.W."/>
            <person name="ten Oever J."/>
            <person name="van den Barselaar P."/>
            <person name="Vonk A.B.A."/>
            <person name="Vos M.C."/>
            <person name="Ahmed N."/>
            <person name="Brown T."/>
            <person name="Crook D."/>
            <person name="Lamagni T."/>
            <person name="Phin N."/>
            <person name="Smith E.G."/>
            <person name="Zambon M."/>
            <person name="Serr A."/>
            <person name="Goetting T."/>
            <person name="Ebner W."/>
            <person name="Thuermer A."/>
            <person name="Utpatel C."/>
            <person name="Sproer C."/>
            <person name="Bunk B."/>
            <person name="Nubel U."/>
            <person name="Bloemberg G."/>
            <person name="Bottger E."/>
            <person name="Niemann S."/>
            <person name="Wagner D."/>
            <person name="Sax H."/>
        </authorList>
    </citation>
    <scope>NUCLEOTIDE SEQUENCE [LARGE SCALE GENOMIC DNA]</scope>
    <source>
        <strain evidence="8 9">ZUERICH-2</strain>
    </source>
</reference>
<keyword evidence="3" id="KW-0694">RNA-binding</keyword>
<dbReference type="Pfam" id="PF13184">
    <property type="entry name" value="KH_NusA_1st"/>
    <property type="match status" value="1"/>
</dbReference>
<dbReference type="InterPro" id="IPR058582">
    <property type="entry name" value="KH_NusA_2nd"/>
</dbReference>
<dbReference type="AlphaFoldDB" id="A0A220Y6T7"/>
<evidence type="ECO:0000313" key="9">
    <source>
        <dbReference type="Proteomes" id="UP000198286"/>
    </source>
</evidence>
<dbReference type="InterPro" id="IPR030842">
    <property type="entry name" value="TF_NusA_bacterial"/>
</dbReference>
<dbReference type="PANTHER" id="PTHR22648:SF0">
    <property type="entry name" value="TRANSCRIPTION TERMINATION_ANTITERMINATION PROTEIN NUSA"/>
    <property type="match status" value="1"/>
</dbReference>
<evidence type="ECO:0000313" key="8">
    <source>
        <dbReference type="EMBL" id="ASL13181.1"/>
    </source>
</evidence>
<evidence type="ECO:0000256" key="3">
    <source>
        <dbReference type="ARBA" id="ARBA00022884"/>
    </source>
</evidence>
<dbReference type="RefSeq" id="WP_046184891.1">
    <property type="nucleotide sequence ID" value="NZ_CP015267.1"/>
</dbReference>
<dbReference type="GO" id="GO:0003723">
    <property type="term" value="F:RNA binding"/>
    <property type="evidence" value="ECO:0007669"/>
    <property type="project" value="UniProtKB-KW"/>
</dbReference>
<dbReference type="Pfam" id="PF26594">
    <property type="entry name" value="KH_NusA_2nd"/>
    <property type="match status" value="1"/>
</dbReference>
<dbReference type="GO" id="GO:0031564">
    <property type="term" value="P:transcription antitermination"/>
    <property type="evidence" value="ECO:0007669"/>
    <property type="project" value="InterPro"/>
</dbReference>
<evidence type="ECO:0000259" key="6">
    <source>
        <dbReference type="Pfam" id="PF13184"/>
    </source>
</evidence>
<dbReference type="InterPro" id="IPR015946">
    <property type="entry name" value="KH_dom-like_a/b"/>
</dbReference>
<sequence length="161" mass="17272">MITCPVRAALTARVPELANGSVEIIAVAREPGLLAKVAVRSRVRGINAVAVCIGWGGLRIADVEKRLCGEHVSIIAYDSDTARYVINALGIKSAIAEVINPEQRRIRVYVNPDDYARALGKVGHNLRLVRQLTSCSIHIRTATGANRAPMVAPPGSCPRSQ</sequence>
<organism evidence="8 9">
    <name type="scientific">Mycobacterium intracellulare subsp. chimaera</name>
    <dbReference type="NCBI Taxonomy" id="222805"/>
    <lineage>
        <taxon>Bacteria</taxon>
        <taxon>Bacillati</taxon>
        <taxon>Actinomycetota</taxon>
        <taxon>Actinomycetes</taxon>
        <taxon>Mycobacteriales</taxon>
        <taxon>Mycobacteriaceae</taxon>
        <taxon>Mycobacterium</taxon>
        <taxon>Mycobacterium avium complex (MAC)</taxon>
    </lineage>
</organism>
<feature type="domain" description="Transcription factor NusA first KH" evidence="6">
    <location>
        <begin position="8"/>
        <end position="77"/>
    </location>
</feature>
<evidence type="ECO:0000256" key="5">
    <source>
        <dbReference type="ARBA" id="ARBA00023163"/>
    </source>
</evidence>
<keyword evidence="2" id="KW-0963">Cytoplasm</keyword>
<name>A0A220Y6T7_MYCIT</name>
<dbReference type="InterPro" id="IPR025249">
    <property type="entry name" value="TF_NusA_KH_1st"/>
</dbReference>
<accession>A0A220Y6T7</accession>
<dbReference type="InterPro" id="IPR009019">
    <property type="entry name" value="KH_sf_prok-type"/>
</dbReference>
<keyword evidence="1" id="KW-0806">Transcription termination</keyword>
<proteinExistence type="predicted"/>
<keyword evidence="4" id="KW-0805">Transcription regulation</keyword>
<dbReference type="SUPFAM" id="SSF54814">
    <property type="entry name" value="Prokaryotic type KH domain (KH-domain type II)"/>
    <property type="match status" value="2"/>
</dbReference>
<keyword evidence="5" id="KW-0804">Transcription</keyword>
<dbReference type="PANTHER" id="PTHR22648">
    <property type="entry name" value="TRANSCRIPTION TERMINATION FACTOR NUSA"/>
    <property type="match status" value="1"/>
</dbReference>
<dbReference type="EMBL" id="CP015267">
    <property type="protein sequence ID" value="ASL13181.1"/>
    <property type="molecule type" value="Genomic_DNA"/>
</dbReference>
<dbReference type="Proteomes" id="UP000198286">
    <property type="component" value="Chromosome"/>
</dbReference>
<evidence type="ECO:0000256" key="4">
    <source>
        <dbReference type="ARBA" id="ARBA00023015"/>
    </source>
</evidence>
<protein>
    <submittedName>
        <fullName evidence="8">Nucleic acid binding protein</fullName>
    </submittedName>
</protein>
<feature type="domain" description="NusA-like second KH" evidence="7">
    <location>
        <begin position="82"/>
        <end position="145"/>
    </location>
</feature>
<evidence type="ECO:0000259" key="7">
    <source>
        <dbReference type="Pfam" id="PF26594"/>
    </source>
</evidence>
<dbReference type="GO" id="GO:0005829">
    <property type="term" value="C:cytosol"/>
    <property type="evidence" value="ECO:0007669"/>
    <property type="project" value="TreeGrafter"/>
</dbReference>
<evidence type="ECO:0000256" key="1">
    <source>
        <dbReference type="ARBA" id="ARBA00022472"/>
    </source>
</evidence>
<evidence type="ECO:0000256" key="2">
    <source>
        <dbReference type="ARBA" id="ARBA00022490"/>
    </source>
</evidence>
<gene>
    <name evidence="8" type="ORF">MYCOZU2_00725</name>
</gene>